<dbReference type="InterPro" id="IPR035100">
    <property type="entry name" value="TF_IIS-typ"/>
</dbReference>
<dbReference type="GO" id="GO:0006351">
    <property type="term" value="P:DNA-templated transcription"/>
    <property type="evidence" value="ECO:0007669"/>
    <property type="project" value="InterPro"/>
</dbReference>
<feature type="region of interest" description="Disordered" evidence="7">
    <location>
        <begin position="93"/>
        <end position="118"/>
    </location>
</feature>
<dbReference type="SUPFAM" id="SSF46942">
    <property type="entry name" value="Elongation factor TFIIS domain 2"/>
    <property type="match status" value="1"/>
</dbReference>
<evidence type="ECO:0000259" key="9">
    <source>
        <dbReference type="PROSITE" id="PS51319"/>
    </source>
</evidence>
<dbReference type="AlphaFoldDB" id="A0AAD9GJM4"/>
<organism evidence="11 12">
    <name type="scientific">Babesia divergens</name>
    <dbReference type="NCBI Taxonomy" id="32595"/>
    <lineage>
        <taxon>Eukaryota</taxon>
        <taxon>Sar</taxon>
        <taxon>Alveolata</taxon>
        <taxon>Apicomplexa</taxon>
        <taxon>Aconoidasida</taxon>
        <taxon>Piroplasmida</taxon>
        <taxon>Babesiidae</taxon>
        <taxon>Babesia</taxon>
    </lineage>
</organism>
<dbReference type="PROSITE" id="PS51319">
    <property type="entry name" value="TFIIS_N"/>
    <property type="match status" value="1"/>
</dbReference>
<keyword evidence="12" id="KW-1185">Reference proteome</keyword>
<evidence type="ECO:0000256" key="6">
    <source>
        <dbReference type="PROSITE-ProRule" id="PRU00649"/>
    </source>
</evidence>
<keyword evidence="3" id="KW-0862">Zinc</keyword>
<comment type="subcellular location">
    <subcellularLocation>
        <location evidence="6">Nucleus</location>
    </subcellularLocation>
</comment>
<dbReference type="InterPro" id="IPR017923">
    <property type="entry name" value="TFIIS_N"/>
</dbReference>
<dbReference type="SMART" id="SM00510">
    <property type="entry name" value="TFS2M"/>
    <property type="match status" value="1"/>
</dbReference>
<dbReference type="GO" id="GO:0003676">
    <property type="term" value="F:nucleic acid binding"/>
    <property type="evidence" value="ECO:0007669"/>
    <property type="project" value="InterPro"/>
</dbReference>
<dbReference type="Pfam" id="PF01096">
    <property type="entry name" value="Zn_ribbon_TFIIS"/>
    <property type="match status" value="1"/>
</dbReference>
<evidence type="ECO:0000256" key="4">
    <source>
        <dbReference type="ARBA" id="ARBA00023242"/>
    </source>
</evidence>
<keyword evidence="2 5" id="KW-0863">Zinc-finger</keyword>
<evidence type="ECO:0000259" key="10">
    <source>
        <dbReference type="PROSITE" id="PS51321"/>
    </source>
</evidence>
<dbReference type="SMART" id="SM00440">
    <property type="entry name" value="ZnF_C2C2"/>
    <property type="match status" value="1"/>
</dbReference>
<dbReference type="PROSITE" id="PS00466">
    <property type="entry name" value="ZF_TFIIS_1"/>
    <property type="match status" value="1"/>
</dbReference>
<dbReference type="InterPro" id="IPR036575">
    <property type="entry name" value="TFIIS_cen_dom_sf"/>
</dbReference>
<proteinExistence type="predicted"/>
<keyword evidence="1" id="KW-0479">Metal-binding</keyword>
<evidence type="ECO:0000256" key="7">
    <source>
        <dbReference type="SAM" id="MobiDB-lite"/>
    </source>
</evidence>
<dbReference type="PIRSF" id="PIRSF006704">
    <property type="entry name" value="TF_IIS"/>
    <property type="match status" value="1"/>
</dbReference>
<dbReference type="SUPFAM" id="SSF57783">
    <property type="entry name" value="Zinc beta-ribbon"/>
    <property type="match status" value="1"/>
</dbReference>
<dbReference type="Gene3D" id="2.20.25.10">
    <property type="match status" value="1"/>
</dbReference>
<sequence>MKDQEAVLQIRKQIEEYIEILVDKPPTDSGVQDILVALNKLEDVDIDREILQNTRIGAVLTKLSKNPSDKIDILKSTAAKLTAKWKQTLQKQLGAKEPPVDVPNKRQKIDSTADSSENEPTYQYLVHNQDIRDKALQYLFKSFLTGNQGNYDHKQVSKLVYDLEGGLFENYLLNSSGHKEYTQKLKSIAFNLKDPKNTAFNDKIYKGIIKAASVATMESAEMASDEKKMERINILQESLEACQSDWAVKNILLSKDGKKKGQFKCFKCKSTETVYYQMQTRSSDEPMTTFVTCLQCNNRWKF</sequence>
<evidence type="ECO:0000256" key="5">
    <source>
        <dbReference type="PROSITE-ProRule" id="PRU00472"/>
    </source>
</evidence>
<feature type="domain" description="TFIIS central" evidence="10">
    <location>
        <begin position="131"/>
        <end position="250"/>
    </location>
</feature>
<dbReference type="InterPro" id="IPR001222">
    <property type="entry name" value="Znf_TFIIS"/>
</dbReference>
<keyword evidence="11" id="KW-0251">Elongation factor</keyword>
<evidence type="ECO:0000256" key="2">
    <source>
        <dbReference type="ARBA" id="ARBA00022771"/>
    </source>
</evidence>
<reference evidence="11" key="1">
    <citation type="journal article" date="2014" name="Nucleic Acids Res.">
        <title>The evolutionary dynamics of variant antigen genes in Babesia reveal a history of genomic innovation underlying host-parasite interaction.</title>
        <authorList>
            <person name="Jackson A.P."/>
            <person name="Otto T.D."/>
            <person name="Darby A."/>
            <person name="Ramaprasad A."/>
            <person name="Xia D."/>
            <person name="Echaide I.E."/>
            <person name="Farber M."/>
            <person name="Gahlot S."/>
            <person name="Gamble J."/>
            <person name="Gupta D."/>
            <person name="Gupta Y."/>
            <person name="Jackson L."/>
            <person name="Malandrin L."/>
            <person name="Malas T.B."/>
            <person name="Moussa E."/>
            <person name="Nair M."/>
            <person name="Reid A.J."/>
            <person name="Sanders M."/>
            <person name="Sharma J."/>
            <person name="Tracey A."/>
            <person name="Quail M.A."/>
            <person name="Weir W."/>
            <person name="Wastling J.M."/>
            <person name="Hall N."/>
            <person name="Willadsen P."/>
            <person name="Lingelbach K."/>
            <person name="Shiels B."/>
            <person name="Tait A."/>
            <person name="Berriman M."/>
            <person name="Allred D.R."/>
            <person name="Pain A."/>
        </authorList>
    </citation>
    <scope>NUCLEOTIDE SEQUENCE</scope>
    <source>
        <strain evidence="11">1802A</strain>
    </source>
</reference>
<reference evidence="11" key="2">
    <citation type="submission" date="2021-05" db="EMBL/GenBank/DDBJ databases">
        <authorList>
            <person name="Pain A."/>
        </authorList>
    </citation>
    <scope>NUCLEOTIDE SEQUENCE</scope>
    <source>
        <strain evidence="11">1802A</strain>
    </source>
</reference>
<keyword evidence="4 6" id="KW-0539">Nucleus</keyword>
<dbReference type="SUPFAM" id="SSF47676">
    <property type="entry name" value="Conserved domain common to transcription factors TFIIS, elongin A, CRSP70"/>
    <property type="match status" value="1"/>
</dbReference>
<dbReference type="GO" id="GO:0008270">
    <property type="term" value="F:zinc ion binding"/>
    <property type="evidence" value="ECO:0007669"/>
    <property type="project" value="UniProtKB-KW"/>
</dbReference>
<evidence type="ECO:0000256" key="3">
    <source>
        <dbReference type="ARBA" id="ARBA00022833"/>
    </source>
</evidence>
<dbReference type="EMBL" id="JAHBMH010000007">
    <property type="protein sequence ID" value="KAK1939764.1"/>
    <property type="molecule type" value="Genomic_DNA"/>
</dbReference>
<dbReference type="CDD" id="cd13749">
    <property type="entry name" value="Zn-ribbon_TFIIS"/>
    <property type="match status" value="1"/>
</dbReference>
<dbReference type="GO" id="GO:0005634">
    <property type="term" value="C:nucleus"/>
    <property type="evidence" value="ECO:0007669"/>
    <property type="project" value="UniProtKB-SubCell"/>
</dbReference>
<evidence type="ECO:0000259" key="8">
    <source>
        <dbReference type="PROSITE" id="PS51133"/>
    </source>
</evidence>
<feature type="domain" description="TFIIS-type" evidence="8">
    <location>
        <begin position="261"/>
        <end position="301"/>
    </location>
</feature>
<dbReference type="GO" id="GO:0003746">
    <property type="term" value="F:translation elongation factor activity"/>
    <property type="evidence" value="ECO:0007669"/>
    <property type="project" value="UniProtKB-KW"/>
</dbReference>
<evidence type="ECO:0000256" key="1">
    <source>
        <dbReference type="ARBA" id="ARBA00022723"/>
    </source>
</evidence>
<accession>A0AAD9GJM4</accession>
<dbReference type="Pfam" id="PF07500">
    <property type="entry name" value="TFIIS_M"/>
    <property type="match status" value="1"/>
</dbReference>
<dbReference type="InterPro" id="IPR003618">
    <property type="entry name" value="TFIIS_cen_dom"/>
</dbReference>
<dbReference type="Pfam" id="PF08711">
    <property type="entry name" value="Med26"/>
    <property type="match status" value="1"/>
</dbReference>
<dbReference type="InterPro" id="IPR035441">
    <property type="entry name" value="TFIIS/LEDGF_dom_sf"/>
</dbReference>
<gene>
    <name evidence="11" type="ORF">X943_003085</name>
</gene>
<protein>
    <submittedName>
        <fullName evidence="11">Transcription elongation factor S-II</fullName>
    </submittedName>
</protein>
<dbReference type="PANTHER" id="PTHR11477">
    <property type="entry name" value="TRANSCRIPTION FACTOR S-II ZINC FINGER DOMAIN-CONTAINING PROTEIN"/>
    <property type="match status" value="1"/>
</dbReference>
<dbReference type="Gene3D" id="1.10.472.30">
    <property type="entry name" value="Transcription elongation factor S-II, central domain"/>
    <property type="match status" value="1"/>
</dbReference>
<keyword evidence="11" id="KW-0648">Protein biosynthesis</keyword>
<dbReference type="Proteomes" id="UP001195914">
    <property type="component" value="Unassembled WGS sequence"/>
</dbReference>
<name>A0AAD9GJM4_BABDI</name>
<comment type="caution">
    <text evidence="11">The sequence shown here is derived from an EMBL/GenBank/DDBJ whole genome shotgun (WGS) entry which is preliminary data.</text>
</comment>
<feature type="domain" description="TFIIS N-terminal" evidence="9">
    <location>
        <begin position="12"/>
        <end position="92"/>
    </location>
</feature>
<evidence type="ECO:0000313" key="11">
    <source>
        <dbReference type="EMBL" id="KAK1939764.1"/>
    </source>
</evidence>
<evidence type="ECO:0000313" key="12">
    <source>
        <dbReference type="Proteomes" id="UP001195914"/>
    </source>
</evidence>
<dbReference type="PROSITE" id="PS51321">
    <property type="entry name" value="TFIIS_CENTRAL"/>
    <property type="match status" value="1"/>
</dbReference>
<dbReference type="PROSITE" id="PS51133">
    <property type="entry name" value="ZF_TFIIS_2"/>
    <property type="match status" value="1"/>
</dbReference>
<dbReference type="PANTHER" id="PTHR11477:SF0">
    <property type="entry name" value="IP08861P-RELATED"/>
    <property type="match status" value="1"/>
</dbReference>